<name>A0A6H2A3X8_9ZZZZ</name>
<accession>A0A6H2A3X8</accession>
<organism evidence="1">
    <name type="scientific">viral metagenome</name>
    <dbReference type="NCBI Taxonomy" id="1070528"/>
    <lineage>
        <taxon>unclassified sequences</taxon>
        <taxon>metagenomes</taxon>
        <taxon>organismal metagenomes</taxon>
    </lineage>
</organism>
<evidence type="ECO:0000313" key="1">
    <source>
        <dbReference type="EMBL" id="QJA54150.1"/>
    </source>
</evidence>
<dbReference type="EMBL" id="MT144920">
    <property type="protein sequence ID" value="QJI01400.1"/>
    <property type="molecule type" value="Genomic_DNA"/>
</dbReference>
<gene>
    <name evidence="1" type="ORF">TM448A04431_0002</name>
    <name evidence="2" type="ORF">TM448B02504_0012</name>
</gene>
<proteinExistence type="predicted"/>
<dbReference type="EMBL" id="MT144481">
    <property type="protein sequence ID" value="QJA54150.1"/>
    <property type="molecule type" value="Genomic_DNA"/>
</dbReference>
<evidence type="ECO:0000313" key="2">
    <source>
        <dbReference type="EMBL" id="QJI01400.1"/>
    </source>
</evidence>
<dbReference type="AlphaFoldDB" id="A0A6H2A3X8"/>
<sequence>MKKLIGIADYKTKTVKALYVIGENAESANWASLGEYVAFEILVTSKELKLGDYFTKG</sequence>
<protein>
    <submittedName>
        <fullName evidence="1">Uncharacterized protein</fullName>
    </submittedName>
</protein>
<reference evidence="1" key="1">
    <citation type="submission" date="2020-03" db="EMBL/GenBank/DDBJ databases">
        <title>The deep terrestrial virosphere.</title>
        <authorList>
            <person name="Holmfeldt K."/>
            <person name="Nilsson E."/>
            <person name="Simone D."/>
            <person name="Lopez-Fernandez M."/>
            <person name="Wu X."/>
            <person name="de Brujin I."/>
            <person name="Lundin D."/>
            <person name="Andersson A."/>
            <person name="Bertilsson S."/>
            <person name="Dopson M."/>
        </authorList>
    </citation>
    <scope>NUCLEOTIDE SEQUENCE</scope>
    <source>
        <strain evidence="1">TM448A04431</strain>
        <strain evidence="2">TM448B02504</strain>
    </source>
</reference>